<dbReference type="PANTHER" id="PTHR31212:SF4">
    <property type="entry name" value="ALPHA-KETOGLUTARATE-DEPENDENT DIOXYGENASE ALKB HOMOLOG 3"/>
    <property type="match status" value="1"/>
</dbReference>
<dbReference type="GO" id="GO:0051213">
    <property type="term" value="F:dioxygenase activity"/>
    <property type="evidence" value="ECO:0007669"/>
    <property type="project" value="InterPro"/>
</dbReference>
<dbReference type="Gene3D" id="2.60.120.590">
    <property type="entry name" value="Alpha-ketoglutarate-dependent dioxygenase AlkB-like"/>
    <property type="match status" value="1"/>
</dbReference>
<sequence>MSLRDNAQISYHPDLLTPAEAKSLYEHVKQDIPLTHGHYVMFGKSIPTPRLLSCVAESDISDSYTVTPWYPFTPQLNDLKAKLEKFCKCHFKYAQINYYRDGKDYIGFHSDSEVKEGEFIASISLGQTRRFVLRHKKWKENCSDKEEFSLKSGSLLLMKGDTQKYWKHSVPKQLKITEGRINLTFRNS</sequence>
<dbReference type="GO" id="GO:0006307">
    <property type="term" value="P:DNA alkylation repair"/>
    <property type="evidence" value="ECO:0007669"/>
    <property type="project" value="InterPro"/>
</dbReference>
<dbReference type="AlphaFoldDB" id="A0A6B2LF18"/>
<dbReference type="SUPFAM" id="SSF51197">
    <property type="entry name" value="Clavaminate synthase-like"/>
    <property type="match status" value="1"/>
</dbReference>
<dbReference type="InterPro" id="IPR005123">
    <property type="entry name" value="Oxoglu/Fe-dep_dioxygenase_dom"/>
</dbReference>
<dbReference type="EMBL" id="GIBP01006625">
    <property type="protein sequence ID" value="NDV35594.1"/>
    <property type="molecule type" value="Transcribed_RNA"/>
</dbReference>
<accession>A0A6B2LF18</accession>
<evidence type="ECO:0000313" key="2">
    <source>
        <dbReference type="EMBL" id="NDV35594.1"/>
    </source>
</evidence>
<name>A0A6B2LF18_9EUKA</name>
<dbReference type="InterPro" id="IPR027450">
    <property type="entry name" value="AlkB-like"/>
</dbReference>
<proteinExistence type="predicted"/>
<dbReference type="Pfam" id="PF13532">
    <property type="entry name" value="2OG-FeII_Oxy_2"/>
    <property type="match status" value="1"/>
</dbReference>
<dbReference type="InterPro" id="IPR032854">
    <property type="entry name" value="ALKBH3"/>
</dbReference>
<feature type="domain" description="Fe2OG dioxygenase" evidence="1">
    <location>
        <begin position="90"/>
        <end position="188"/>
    </location>
</feature>
<dbReference type="InterPro" id="IPR037151">
    <property type="entry name" value="AlkB-like_sf"/>
</dbReference>
<protein>
    <recommendedName>
        <fullName evidence="1">Fe2OG dioxygenase domain-containing protein</fullName>
    </recommendedName>
</protein>
<organism evidence="2">
    <name type="scientific">Arcella intermedia</name>
    <dbReference type="NCBI Taxonomy" id="1963864"/>
    <lineage>
        <taxon>Eukaryota</taxon>
        <taxon>Amoebozoa</taxon>
        <taxon>Tubulinea</taxon>
        <taxon>Elardia</taxon>
        <taxon>Arcellinida</taxon>
        <taxon>Sphaerothecina</taxon>
        <taxon>Arcellidae</taxon>
        <taxon>Arcella</taxon>
    </lineage>
</organism>
<reference evidence="2" key="1">
    <citation type="journal article" date="2020" name="J. Eukaryot. Microbiol.">
        <title>De novo Sequencing, Assembly and Annotation of the Transcriptome for the Free-Living Testate Amoeba Arcella intermedia.</title>
        <authorList>
            <person name="Ribeiro G.M."/>
            <person name="Porfirio-Sousa A.L."/>
            <person name="Maurer-Alcala X.X."/>
            <person name="Katz L.A."/>
            <person name="Lahr D.J.G."/>
        </authorList>
    </citation>
    <scope>NUCLEOTIDE SEQUENCE</scope>
</reference>
<evidence type="ECO:0000259" key="1">
    <source>
        <dbReference type="PROSITE" id="PS51471"/>
    </source>
</evidence>
<dbReference type="PANTHER" id="PTHR31212">
    <property type="entry name" value="ALPHA-KETOGLUTARATE-DEPENDENT DIOXYGENASE ALKB HOMOLOG 3"/>
    <property type="match status" value="1"/>
</dbReference>
<dbReference type="PROSITE" id="PS51471">
    <property type="entry name" value="FE2OG_OXY"/>
    <property type="match status" value="1"/>
</dbReference>